<evidence type="ECO:0000256" key="8">
    <source>
        <dbReference type="ARBA" id="ARBA00059452"/>
    </source>
</evidence>
<dbReference type="InterPro" id="IPR050066">
    <property type="entry name" value="UvrABC_protein_C"/>
</dbReference>
<keyword evidence="4 13" id="KW-0228">DNA excision</keyword>
<dbReference type="SMART" id="SM00278">
    <property type="entry name" value="HhH1"/>
    <property type="match status" value="2"/>
</dbReference>
<dbReference type="InterPro" id="IPR035901">
    <property type="entry name" value="GIY-YIG_endonuc_sf"/>
</dbReference>
<dbReference type="Pfam" id="PF22920">
    <property type="entry name" value="UvrC_RNaseH"/>
    <property type="match status" value="1"/>
</dbReference>
<feature type="domain" description="UvrC family homology region profile" evidence="18">
    <location>
        <begin position="268"/>
        <end position="511"/>
    </location>
</feature>
<dbReference type="InterPro" id="IPR010994">
    <property type="entry name" value="RuvA_2-like"/>
</dbReference>
<keyword evidence="5 13" id="KW-0267">Excision nuclease</keyword>
<dbReference type="InterPro" id="IPR036876">
    <property type="entry name" value="UVR_dom_sf"/>
</dbReference>
<keyword evidence="2 13" id="KW-0963">Cytoplasm</keyword>
<dbReference type="PROSITE" id="PS50164">
    <property type="entry name" value="GIY_YIG"/>
    <property type="match status" value="1"/>
</dbReference>
<dbReference type="SUPFAM" id="SSF82771">
    <property type="entry name" value="GIY-YIG endonuclease"/>
    <property type="match status" value="1"/>
</dbReference>
<evidence type="ECO:0000256" key="10">
    <source>
        <dbReference type="ARBA" id="ARBA00062841"/>
    </source>
</evidence>
<evidence type="ECO:0000256" key="7">
    <source>
        <dbReference type="ARBA" id="ARBA00023236"/>
    </source>
</evidence>
<dbReference type="HAMAP" id="MF_00203">
    <property type="entry name" value="UvrC"/>
    <property type="match status" value="1"/>
</dbReference>
<dbReference type="Proteomes" id="UP000294887">
    <property type="component" value="Unassembled WGS sequence"/>
</dbReference>
<dbReference type="GO" id="GO:0005737">
    <property type="term" value="C:cytoplasm"/>
    <property type="evidence" value="ECO:0007669"/>
    <property type="project" value="UniProtKB-SubCell"/>
</dbReference>
<keyword evidence="20" id="KW-1185">Reference proteome</keyword>
<evidence type="ECO:0000256" key="2">
    <source>
        <dbReference type="ARBA" id="ARBA00022490"/>
    </source>
</evidence>
<dbReference type="RefSeq" id="WP_131906824.1">
    <property type="nucleotide sequence ID" value="NZ_BAAAFU010000001.1"/>
</dbReference>
<dbReference type="Pfam" id="PF14520">
    <property type="entry name" value="HHH_5"/>
    <property type="match status" value="1"/>
</dbReference>
<dbReference type="InterPro" id="IPR000305">
    <property type="entry name" value="GIY-YIG_endonuc"/>
</dbReference>
<dbReference type="SMART" id="SM00465">
    <property type="entry name" value="GIYc"/>
    <property type="match status" value="1"/>
</dbReference>
<reference evidence="19 20" key="1">
    <citation type="submission" date="2019-03" db="EMBL/GenBank/DDBJ databases">
        <title>Genomic Encyclopedia of Type Strains, Phase IV (KMG-IV): sequencing the most valuable type-strain genomes for metagenomic binning, comparative biology and taxonomic classification.</title>
        <authorList>
            <person name="Goeker M."/>
        </authorList>
    </citation>
    <scope>NUCLEOTIDE SEQUENCE [LARGE SCALE GENOMIC DNA]</scope>
    <source>
        <strain evidence="19 20">DSM 24830</strain>
    </source>
</reference>
<accession>A0A4R1EYL7</accession>
<dbReference type="Pfam" id="PF02151">
    <property type="entry name" value="UVR"/>
    <property type="match status" value="1"/>
</dbReference>
<evidence type="ECO:0000256" key="5">
    <source>
        <dbReference type="ARBA" id="ARBA00022881"/>
    </source>
</evidence>
<evidence type="ECO:0000256" key="6">
    <source>
        <dbReference type="ARBA" id="ARBA00023204"/>
    </source>
</evidence>
<keyword evidence="7 13" id="KW-0742">SOS response</keyword>
<gene>
    <name evidence="13" type="primary">uvrC</name>
    <name evidence="19" type="ORF">EV695_3080</name>
</gene>
<keyword evidence="14" id="KW-0175">Coiled coil</keyword>
<dbReference type="OrthoDB" id="9804933at2"/>
<dbReference type="InterPro" id="IPR038476">
    <property type="entry name" value="UvrC_RNase_H_dom_sf"/>
</dbReference>
<evidence type="ECO:0000256" key="1">
    <source>
        <dbReference type="ARBA" id="ARBA00004496"/>
    </source>
</evidence>
<name>A0A4R1EYL7_9GAMM</name>
<dbReference type="GO" id="GO:0006289">
    <property type="term" value="P:nucleotide-excision repair"/>
    <property type="evidence" value="ECO:0007669"/>
    <property type="project" value="UniProtKB-UniRule"/>
</dbReference>
<dbReference type="Pfam" id="PF08459">
    <property type="entry name" value="UvrC_RNaseH_dom"/>
    <property type="match status" value="1"/>
</dbReference>
<protein>
    <recommendedName>
        <fullName evidence="11 13">UvrABC system protein C</fullName>
        <shortName evidence="13">Protein UvrC</shortName>
    </recommendedName>
    <alternativeName>
        <fullName evidence="12 13">Excinuclease ABC subunit C</fullName>
    </alternativeName>
</protein>
<comment type="similarity">
    <text evidence="9 13">Belongs to the UvrC family.</text>
</comment>
<dbReference type="Gene3D" id="4.10.860.10">
    <property type="entry name" value="UVR domain"/>
    <property type="match status" value="1"/>
</dbReference>
<dbReference type="PANTHER" id="PTHR30562">
    <property type="entry name" value="UVRC/OXIDOREDUCTASE"/>
    <property type="match status" value="1"/>
</dbReference>
<dbReference type="InterPro" id="IPR001943">
    <property type="entry name" value="UVR_dom"/>
</dbReference>
<evidence type="ECO:0000259" key="16">
    <source>
        <dbReference type="PROSITE" id="PS50151"/>
    </source>
</evidence>
<dbReference type="SUPFAM" id="SSF46600">
    <property type="entry name" value="C-terminal UvrC-binding domain of UvrB"/>
    <property type="match status" value="1"/>
</dbReference>
<comment type="function">
    <text evidence="8 13">The UvrABC repair system catalyzes the recognition and processing of DNA lesions. UvrC both incises the 5' and 3' sides of the lesion. The N-terminal half is responsible for the 3' incision and the C-terminal half is responsible for the 5' incision.</text>
</comment>
<dbReference type="EMBL" id="SMFQ01000004">
    <property type="protein sequence ID" value="TCJ85114.1"/>
    <property type="molecule type" value="Genomic_DNA"/>
</dbReference>
<dbReference type="CDD" id="cd10434">
    <property type="entry name" value="GIY-YIG_UvrC_Cho"/>
    <property type="match status" value="1"/>
</dbReference>
<comment type="caution">
    <text evidence="19">The sequence shown here is derived from an EMBL/GenBank/DDBJ whole genome shotgun (WGS) entry which is preliminary data.</text>
</comment>
<dbReference type="PROSITE" id="PS50165">
    <property type="entry name" value="UVRC"/>
    <property type="match status" value="1"/>
</dbReference>
<dbReference type="Pfam" id="PF01541">
    <property type="entry name" value="GIY-YIG"/>
    <property type="match status" value="1"/>
</dbReference>
<keyword evidence="3 13" id="KW-0227">DNA damage</keyword>
<proteinExistence type="inferred from homology"/>
<dbReference type="GO" id="GO:0009380">
    <property type="term" value="C:excinuclease repair complex"/>
    <property type="evidence" value="ECO:0007669"/>
    <property type="project" value="InterPro"/>
</dbReference>
<dbReference type="SUPFAM" id="SSF47781">
    <property type="entry name" value="RuvA domain 2-like"/>
    <property type="match status" value="1"/>
</dbReference>
<feature type="region of interest" description="Disordered" evidence="15">
    <location>
        <begin position="1"/>
        <end position="22"/>
    </location>
</feature>
<feature type="coiled-coil region" evidence="14">
    <location>
        <begin position="210"/>
        <end position="241"/>
    </location>
</feature>
<evidence type="ECO:0000256" key="4">
    <source>
        <dbReference type="ARBA" id="ARBA00022769"/>
    </source>
</evidence>
<dbReference type="GO" id="GO:0009381">
    <property type="term" value="F:excinuclease ABC activity"/>
    <property type="evidence" value="ECO:0007669"/>
    <property type="project" value="UniProtKB-UniRule"/>
</dbReference>
<comment type="subcellular location">
    <subcellularLocation>
        <location evidence="1 13">Cytoplasm</location>
    </subcellularLocation>
</comment>
<dbReference type="InterPro" id="IPR047296">
    <property type="entry name" value="GIY-YIG_UvrC_Cho"/>
</dbReference>
<evidence type="ECO:0000259" key="17">
    <source>
        <dbReference type="PROSITE" id="PS50164"/>
    </source>
</evidence>
<dbReference type="PROSITE" id="PS50151">
    <property type="entry name" value="UVR"/>
    <property type="match status" value="1"/>
</dbReference>
<dbReference type="InterPro" id="IPR003583">
    <property type="entry name" value="Hlx-hairpin-Hlx_DNA-bd_motif"/>
</dbReference>
<evidence type="ECO:0000256" key="14">
    <source>
        <dbReference type="SAM" id="Coils"/>
    </source>
</evidence>
<keyword evidence="6 13" id="KW-0234">DNA repair</keyword>
<evidence type="ECO:0000256" key="11">
    <source>
        <dbReference type="ARBA" id="ARBA00067419"/>
    </source>
</evidence>
<organism evidence="19 20">
    <name type="scientific">Cocleimonas flava</name>
    <dbReference type="NCBI Taxonomy" id="634765"/>
    <lineage>
        <taxon>Bacteria</taxon>
        <taxon>Pseudomonadati</taxon>
        <taxon>Pseudomonadota</taxon>
        <taxon>Gammaproteobacteria</taxon>
        <taxon>Thiotrichales</taxon>
        <taxon>Thiotrichaceae</taxon>
        <taxon>Cocleimonas</taxon>
    </lineage>
</organism>
<sequence>MTNDPNQDAENHEEGSQTFDSKSFLKTVPHKPGVYRMISEDEKILYVGKAKDLKNRVSSYFRGNIVNSRTYSMVKQIRDVQVTITATEAEALLLESNLIKKHQPRYNILLRDDKSYPYIYLSKHKYPRLTFHRGAKKGKGQYFGPYPSAGAVRETLALLQKLFQVRQCENSYFSNRSRPCLQYQIKRCTAPCTNEISEEEYKKQGVSHTIKFLQGKSQQVIEELVELMDKASNELNFEQAANYRDQIEQLRQVSQQQSISVGQSSVDVIALQFASNIASVQVLTIRNGHNLGNKNFFPKLPTFFKEAKGEKGKGEDKKESDIISPEKRILSSFLSQYYISREIPSEILLSHKPEDNEPLEEMLSLKAEKKVTLAYKLRGDRQRWVDMAARNAQHALSTHLASKAGVQKRVLALQEELGLDYIPARMECFDISHMMGEATVASCVVFGLEGAIKSEYRRYNISGIVGGDDYAAMHQALERRYKKAIEKDSKLPDILFIDGGKGQVTQAVDVLNKLQISGVEIIGVTKGEGRRQDMDTLTVLSQEDGVSSVKEKIMLPAHSSALHLIQQVRDEAHRFAISGHRQRRKKTRNTSPLEGIEGLGPKRRQDLLKRFGGIRAITRASVEELSKVNGISAKLAQKIYDVFHSE</sequence>
<evidence type="ECO:0000256" key="3">
    <source>
        <dbReference type="ARBA" id="ARBA00022763"/>
    </source>
</evidence>
<feature type="domain" description="GIY-YIG" evidence="17">
    <location>
        <begin position="30"/>
        <end position="108"/>
    </location>
</feature>
<feature type="region of interest" description="Disordered" evidence="15">
    <location>
        <begin position="579"/>
        <end position="599"/>
    </location>
</feature>
<dbReference type="Gene3D" id="3.40.1440.10">
    <property type="entry name" value="GIY-YIG endonuclease"/>
    <property type="match status" value="1"/>
</dbReference>
<dbReference type="GO" id="GO:0003677">
    <property type="term" value="F:DNA binding"/>
    <property type="evidence" value="ECO:0007669"/>
    <property type="project" value="UniProtKB-UniRule"/>
</dbReference>
<dbReference type="GO" id="GO:0009432">
    <property type="term" value="P:SOS response"/>
    <property type="evidence" value="ECO:0007669"/>
    <property type="project" value="UniProtKB-UniRule"/>
</dbReference>
<dbReference type="PANTHER" id="PTHR30562:SF1">
    <property type="entry name" value="UVRABC SYSTEM PROTEIN C"/>
    <property type="match status" value="1"/>
</dbReference>
<feature type="domain" description="UVR" evidence="16">
    <location>
        <begin position="218"/>
        <end position="253"/>
    </location>
</feature>
<dbReference type="NCBIfam" id="TIGR00194">
    <property type="entry name" value="uvrC"/>
    <property type="match status" value="1"/>
</dbReference>
<evidence type="ECO:0000256" key="12">
    <source>
        <dbReference type="ARBA" id="ARBA00077138"/>
    </source>
</evidence>
<dbReference type="InterPro" id="IPR001162">
    <property type="entry name" value="UvrC_RNase_H_dom"/>
</dbReference>
<dbReference type="NCBIfam" id="NF001824">
    <property type="entry name" value="PRK00558.1-5"/>
    <property type="match status" value="1"/>
</dbReference>
<evidence type="ECO:0000256" key="13">
    <source>
        <dbReference type="HAMAP-Rule" id="MF_00203"/>
    </source>
</evidence>
<evidence type="ECO:0000259" key="18">
    <source>
        <dbReference type="PROSITE" id="PS50165"/>
    </source>
</evidence>
<dbReference type="Gene3D" id="3.30.420.340">
    <property type="entry name" value="UvrC, RNAse H endonuclease domain"/>
    <property type="match status" value="1"/>
</dbReference>
<evidence type="ECO:0000256" key="9">
    <source>
        <dbReference type="ARBA" id="ARBA00061531"/>
    </source>
</evidence>
<evidence type="ECO:0000313" key="19">
    <source>
        <dbReference type="EMBL" id="TCJ85114.1"/>
    </source>
</evidence>
<dbReference type="AlphaFoldDB" id="A0A4R1EYL7"/>
<evidence type="ECO:0000313" key="20">
    <source>
        <dbReference type="Proteomes" id="UP000294887"/>
    </source>
</evidence>
<dbReference type="Gene3D" id="1.10.150.20">
    <property type="entry name" value="5' to 3' exonuclease, C-terminal subdomain"/>
    <property type="match status" value="1"/>
</dbReference>
<dbReference type="FunFam" id="3.30.420.340:FF:000001">
    <property type="entry name" value="UvrABC system protein C"/>
    <property type="match status" value="1"/>
</dbReference>
<comment type="subunit">
    <text evidence="10 13">Interacts with UvrB in an incision complex.</text>
</comment>
<dbReference type="FunFam" id="1.10.150.20:FF:000005">
    <property type="entry name" value="UvrABC system protein C"/>
    <property type="match status" value="1"/>
</dbReference>
<evidence type="ECO:0000256" key="15">
    <source>
        <dbReference type="SAM" id="MobiDB-lite"/>
    </source>
</evidence>
<dbReference type="FunFam" id="3.40.1440.10:FF:000001">
    <property type="entry name" value="UvrABC system protein C"/>
    <property type="match status" value="1"/>
</dbReference>
<dbReference type="InterPro" id="IPR004791">
    <property type="entry name" value="UvrC"/>
</dbReference>